<keyword evidence="1" id="KW-0812">Transmembrane</keyword>
<reference evidence="2 3" key="1">
    <citation type="submission" date="2019-12" db="EMBL/GenBank/DDBJ databases">
        <title>Streptomyces sp. strain T44 isolated from rhizosphere soil of Broussonetia papyrifera.</title>
        <authorList>
            <person name="Mo P."/>
        </authorList>
    </citation>
    <scope>NUCLEOTIDE SEQUENCE [LARGE SCALE GENOMIC DNA]</scope>
    <source>
        <strain evidence="2 3">T44</strain>
    </source>
</reference>
<keyword evidence="3" id="KW-1185">Reference proteome</keyword>
<evidence type="ECO:0000313" key="2">
    <source>
        <dbReference type="EMBL" id="QHA09145.1"/>
    </source>
</evidence>
<protein>
    <submittedName>
        <fullName evidence="2">Uncharacterized protein</fullName>
    </submittedName>
</protein>
<organism evidence="2 3">
    <name type="scientific">Streptomyces broussonetiae</name>
    <dbReference type="NCBI Taxonomy" id="2686304"/>
    <lineage>
        <taxon>Bacteria</taxon>
        <taxon>Bacillati</taxon>
        <taxon>Actinomycetota</taxon>
        <taxon>Actinomycetes</taxon>
        <taxon>Kitasatosporales</taxon>
        <taxon>Streptomycetaceae</taxon>
        <taxon>Streptomyces</taxon>
    </lineage>
</organism>
<evidence type="ECO:0000313" key="3">
    <source>
        <dbReference type="Proteomes" id="UP000436138"/>
    </source>
</evidence>
<sequence>MTGHRSFIEAPPWVHARGLAVYPIVLLGGQGLGSLLWFIARPWVPREHRR</sequence>
<dbReference type="RefSeq" id="WP_158929250.1">
    <property type="nucleotide sequence ID" value="NZ_CP047020.1"/>
</dbReference>
<keyword evidence="1" id="KW-0472">Membrane</keyword>
<dbReference type="EMBL" id="CP047020">
    <property type="protein sequence ID" value="QHA09145.1"/>
    <property type="molecule type" value="Genomic_DNA"/>
</dbReference>
<feature type="transmembrane region" description="Helical" evidence="1">
    <location>
        <begin position="20"/>
        <end position="40"/>
    </location>
</feature>
<evidence type="ECO:0000256" key="1">
    <source>
        <dbReference type="SAM" id="Phobius"/>
    </source>
</evidence>
<gene>
    <name evidence="2" type="ORF">GQF42_43400</name>
</gene>
<keyword evidence="1" id="KW-1133">Transmembrane helix</keyword>
<dbReference type="Proteomes" id="UP000436138">
    <property type="component" value="Chromosome"/>
</dbReference>
<name>A0A6I6NJK9_9ACTN</name>
<dbReference type="AlphaFoldDB" id="A0A6I6NJK9"/>
<proteinExistence type="predicted"/>
<accession>A0A6I6NJK9</accession>
<dbReference type="KEGG" id="sbro:GQF42_43400"/>